<dbReference type="InterPro" id="IPR000859">
    <property type="entry name" value="CUB_dom"/>
</dbReference>
<dbReference type="PANTHER" id="PTHR24251:SF51">
    <property type="entry name" value="CUBILIN-LIKE"/>
    <property type="match status" value="1"/>
</dbReference>
<protein>
    <recommendedName>
        <fullName evidence="4">CUB domain-containing protein</fullName>
    </recommendedName>
</protein>
<dbReference type="Pfam" id="PF00431">
    <property type="entry name" value="CUB"/>
    <property type="match status" value="2"/>
</dbReference>
<evidence type="ECO:0000313" key="6">
    <source>
        <dbReference type="Proteomes" id="UP001642483"/>
    </source>
</evidence>
<dbReference type="Proteomes" id="UP001642483">
    <property type="component" value="Unassembled WGS sequence"/>
</dbReference>
<dbReference type="CDD" id="cd00041">
    <property type="entry name" value="CUB"/>
    <property type="match status" value="3"/>
</dbReference>
<sequence>MYLVIIAVLAFRERVSKSVSDESSPRSPAMRIRRLIVLLVALHFNDSTVNACRFQQKVKVYRRDVSYRTREMRPYFIKCLAKEAGETYRSWKSIVDFVVLDTRWFAETEDVTCAKAANLNNKKCWRSAIRKMLRPKSALLPHLLSCMKHRKINSTTENGKKHDGESVDQTCLSEISGKYEDCFTKSLNENGNSFKTFDLKSVLGFLQSHWACEIRPVTDNCFPKSNATCHTQSWLRRMATLTKPTSPFKTILNKCNAEVFPRSVRENCKKLHPTLGTENNVMTSPGYPHGKKHNFDCLYQFKSQNSFGLELKLEVDTESCCDFVTVFLKNLTTLAKLSGNVTKTFEVDHYDREIFVRYHTDGSVASKGFRISHRNVCKYDFPYYYFEKIHPPTFFHLGNIFLQKFGQEMECTWTITRHLPQGWPVRLLLERIRMSDCCDQLEVFSGPRLLGNYNIAKASNIPIMANGSFTIRYYTNFTKSRNGFRASFGWINHLCYDEFKATDEWTNFSFDGQNGGGAGRILCYWYITSSPGYAVALNISAYSNSTAYGLAYESLEIFDGPKLVRKFINERNAFVSSENRFAINQLSYGAKSFAFNSYFRQVPCNVTYNLTGSASMKLASPDYEGFPFNIYQRCTYTLHAQPGKNIRMTLQTFTKTGFVEVLSGDVNFGRASGVNKTFRLTSSGNTIQLHYTAPKAFSARSRGFFATYRQVRSNCGALLVANTKTQLISSPDYSHNNSSNNVFCDWIITTSPDNKISFSIHNLALDQRGALTVYDKMTSLGRFTELKTNTTISSSSNVMRIRLRHQGTSQIGLLGSFKELKN</sequence>
<accession>A0ABP0G5U6</accession>
<comment type="caution">
    <text evidence="3">Lacks conserved residue(s) required for the propagation of feature annotation.</text>
</comment>
<keyword evidence="1" id="KW-0677">Repeat</keyword>
<dbReference type="EMBL" id="CAWYQH010000103">
    <property type="protein sequence ID" value="CAK8687200.1"/>
    <property type="molecule type" value="Genomic_DNA"/>
</dbReference>
<organism evidence="5 6">
    <name type="scientific">Clavelina lepadiformis</name>
    <name type="common">Light-bulb sea squirt</name>
    <name type="synonym">Ascidia lepadiformis</name>
    <dbReference type="NCBI Taxonomy" id="159417"/>
    <lineage>
        <taxon>Eukaryota</taxon>
        <taxon>Metazoa</taxon>
        <taxon>Chordata</taxon>
        <taxon>Tunicata</taxon>
        <taxon>Ascidiacea</taxon>
        <taxon>Aplousobranchia</taxon>
        <taxon>Clavelinidae</taxon>
        <taxon>Clavelina</taxon>
    </lineage>
</organism>
<proteinExistence type="predicted"/>
<evidence type="ECO:0000259" key="4">
    <source>
        <dbReference type="PROSITE" id="PS01180"/>
    </source>
</evidence>
<dbReference type="PROSITE" id="PS01180">
    <property type="entry name" value="CUB"/>
    <property type="match status" value="3"/>
</dbReference>
<dbReference type="SUPFAM" id="SSF49854">
    <property type="entry name" value="Spermadhesin, CUB domain"/>
    <property type="match status" value="5"/>
</dbReference>
<dbReference type="Gene3D" id="2.60.120.290">
    <property type="entry name" value="Spermadhesin, CUB domain"/>
    <property type="match status" value="4"/>
</dbReference>
<feature type="domain" description="CUB" evidence="4">
    <location>
        <begin position="715"/>
        <end position="822"/>
    </location>
</feature>
<evidence type="ECO:0000256" key="2">
    <source>
        <dbReference type="ARBA" id="ARBA00023157"/>
    </source>
</evidence>
<comment type="caution">
    <text evidence="5">The sequence shown here is derived from an EMBL/GenBank/DDBJ whole genome shotgun (WGS) entry which is preliminary data.</text>
</comment>
<feature type="domain" description="CUB" evidence="4">
    <location>
        <begin position="604"/>
        <end position="711"/>
    </location>
</feature>
<evidence type="ECO:0000256" key="1">
    <source>
        <dbReference type="ARBA" id="ARBA00022737"/>
    </source>
</evidence>
<keyword evidence="2" id="KW-1015">Disulfide bond</keyword>
<evidence type="ECO:0000256" key="3">
    <source>
        <dbReference type="PROSITE-ProRule" id="PRU00059"/>
    </source>
</evidence>
<dbReference type="InterPro" id="IPR035914">
    <property type="entry name" value="Sperma_CUB_dom_sf"/>
</dbReference>
<reference evidence="5 6" key="1">
    <citation type="submission" date="2024-02" db="EMBL/GenBank/DDBJ databases">
        <authorList>
            <person name="Daric V."/>
            <person name="Darras S."/>
        </authorList>
    </citation>
    <scope>NUCLEOTIDE SEQUENCE [LARGE SCALE GENOMIC DNA]</scope>
</reference>
<dbReference type="PANTHER" id="PTHR24251">
    <property type="entry name" value="OVOCHYMASE-RELATED"/>
    <property type="match status" value="1"/>
</dbReference>
<evidence type="ECO:0000313" key="5">
    <source>
        <dbReference type="EMBL" id="CAK8687200.1"/>
    </source>
</evidence>
<gene>
    <name evidence="5" type="ORF">CVLEPA_LOCUS19267</name>
</gene>
<dbReference type="SMART" id="SM00042">
    <property type="entry name" value="CUB"/>
    <property type="match status" value="5"/>
</dbReference>
<name>A0ABP0G5U6_CLALP</name>
<keyword evidence="6" id="KW-1185">Reference proteome</keyword>
<feature type="domain" description="CUB" evidence="4">
    <location>
        <begin position="268"/>
        <end position="376"/>
    </location>
</feature>